<feature type="transmembrane region" description="Helical" evidence="12">
    <location>
        <begin position="185"/>
        <end position="204"/>
    </location>
</feature>
<evidence type="ECO:0000256" key="11">
    <source>
        <dbReference type="SAM" id="MobiDB-lite"/>
    </source>
</evidence>
<dbReference type="PROSITE" id="PS50929">
    <property type="entry name" value="ABC_TM1F"/>
    <property type="match status" value="1"/>
</dbReference>
<keyword evidence="5 12" id="KW-0812">Transmembrane</keyword>
<dbReference type="Gene3D" id="3.40.50.300">
    <property type="entry name" value="P-loop containing nucleotide triphosphate hydrolases"/>
    <property type="match status" value="1"/>
</dbReference>
<dbReference type="PROSITE" id="PS50893">
    <property type="entry name" value="ABC_TRANSPORTER_2"/>
    <property type="match status" value="1"/>
</dbReference>
<dbReference type="InterPro" id="IPR003593">
    <property type="entry name" value="AAA+_ATPase"/>
</dbReference>
<dbReference type="GO" id="GO:0016887">
    <property type="term" value="F:ATP hydrolysis activity"/>
    <property type="evidence" value="ECO:0007669"/>
    <property type="project" value="InterPro"/>
</dbReference>
<evidence type="ECO:0000256" key="3">
    <source>
        <dbReference type="ARBA" id="ARBA00022475"/>
    </source>
</evidence>
<gene>
    <name evidence="15" type="ORF">OEIGOIKO_00540</name>
</gene>
<comment type="subcellular location">
    <subcellularLocation>
        <location evidence="1">Cell inner membrane</location>
        <topology evidence="1">Multi-pass membrane protein</topology>
    </subcellularLocation>
</comment>
<feature type="transmembrane region" description="Helical" evidence="12">
    <location>
        <begin position="293"/>
        <end position="312"/>
    </location>
</feature>
<dbReference type="Proteomes" id="UP000287830">
    <property type="component" value="Unassembled WGS sequence"/>
</dbReference>
<dbReference type="GO" id="GO:0005524">
    <property type="term" value="F:ATP binding"/>
    <property type="evidence" value="ECO:0007669"/>
    <property type="project" value="UniProtKB-KW"/>
</dbReference>
<evidence type="ECO:0000313" key="16">
    <source>
        <dbReference type="Proteomes" id="UP000287830"/>
    </source>
</evidence>
<feature type="domain" description="ABC transmembrane type-1" evidence="14">
    <location>
        <begin position="50"/>
        <end position="328"/>
    </location>
</feature>
<dbReference type="PANTHER" id="PTHR43394:SF1">
    <property type="entry name" value="ATP-BINDING CASSETTE SUB-FAMILY B MEMBER 10, MITOCHONDRIAL"/>
    <property type="match status" value="1"/>
</dbReference>
<feature type="domain" description="ABC transporter" evidence="13">
    <location>
        <begin position="388"/>
        <end position="623"/>
    </location>
</feature>
<dbReference type="SUPFAM" id="SSF90123">
    <property type="entry name" value="ABC transporter transmembrane region"/>
    <property type="match status" value="1"/>
</dbReference>
<feature type="region of interest" description="Disordered" evidence="11">
    <location>
        <begin position="1"/>
        <end position="30"/>
    </location>
</feature>
<organism evidence="15 16">
    <name type="scientific">Streptomyces chrestomyceticus JCM 4735</name>
    <dbReference type="NCBI Taxonomy" id="1306181"/>
    <lineage>
        <taxon>Bacteria</taxon>
        <taxon>Bacillati</taxon>
        <taxon>Actinomycetota</taxon>
        <taxon>Actinomycetes</taxon>
        <taxon>Kitasatosporales</taxon>
        <taxon>Streptomycetaceae</taxon>
        <taxon>Streptomyces</taxon>
    </lineage>
</organism>
<dbReference type="GO" id="GO:0005886">
    <property type="term" value="C:plasma membrane"/>
    <property type="evidence" value="ECO:0007669"/>
    <property type="project" value="UniProtKB-SubCell"/>
</dbReference>
<dbReference type="InterPro" id="IPR003439">
    <property type="entry name" value="ABC_transporter-like_ATP-bd"/>
</dbReference>
<evidence type="ECO:0000256" key="2">
    <source>
        <dbReference type="ARBA" id="ARBA00022448"/>
    </source>
</evidence>
<dbReference type="AlphaFoldDB" id="A0A7U9KQ80"/>
<feature type="transmembrane region" description="Helical" evidence="12">
    <location>
        <begin position="161"/>
        <end position="179"/>
    </location>
</feature>
<sequence length="641" mass="66914">MTSAPPVETHRTAGPAHPPERPDGLSGPGPAWSGLRALVGHLRPQRGRMLAGVGLGLLGSLLGLAQPMVAKQVMDTIGQGRPAAGPVVLLSTLVTVGGLLAGLGHYVLDCSAESIVCTARRRLTHLLPRLRVPVLENTEPGDLIARVTSDTALLRRAAPQAVSAAVTGTLITAATVVMMGVLDAVLLAVTLIVIAFVGLVVLVVSPHIGRATRHTQEAVGRLGAGLERTLGALRTVKAAGAEHRETAALHHAAEYARRTGVRAAAWEAVSATLSAIVLQVCFLVVLGVGGARVASGAIGVSTLVAFLLYLFALTPRIGQLVEGVSQLQIGAAAAVRIREAETLEAEEAGAAEAGSAQPEGTERRGDEAAAAPRRPPAPHGQRACPATVAFEHVRFTYRPGLPPAHQHVSFALPAGGMTALVGPSGAGKTTVLALIERFYEPDTGRVLLDGRDVRQWPLGELRAAIGYVEQDTPVLAGTLRDNLTLGAADVTDDQVARVLRLARLDTVTDRLPHGLDTQVGHRGSRLSGGERQRVAIARALLRRPRLLLLDEATSQLDASNEAALRDTVTDIAHRTTVLVVAHRLSTVTTADRILVMEAGRVRALGTHSELLARDSLYAELASTQLIGPGRGHAPSAPGPEC</sequence>
<dbReference type="InterPro" id="IPR011527">
    <property type="entry name" value="ABC1_TM_dom"/>
</dbReference>
<evidence type="ECO:0000313" key="15">
    <source>
        <dbReference type="EMBL" id="GCD32822.1"/>
    </source>
</evidence>
<evidence type="ECO:0000256" key="8">
    <source>
        <dbReference type="ARBA" id="ARBA00022989"/>
    </source>
</evidence>
<keyword evidence="3" id="KW-1003">Cell membrane</keyword>
<dbReference type="SMART" id="SM00382">
    <property type="entry name" value="AAA"/>
    <property type="match status" value="1"/>
</dbReference>
<evidence type="ECO:0000256" key="7">
    <source>
        <dbReference type="ARBA" id="ARBA00022840"/>
    </source>
</evidence>
<evidence type="ECO:0000256" key="5">
    <source>
        <dbReference type="ARBA" id="ARBA00022692"/>
    </source>
</evidence>
<feature type="transmembrane region" description="Helical" evidence="12">
    <location>
        <begin position="264"/>
        <end position="287"/>
    </location>
</feature>
<dbReference type="Pfam" id="PF00664">
    <property type="entry name" value="ABC_membrane"/>
    <property type="match status" value="1"/>
</dbReference>
<dbReference type="EMBL" id="BHZC01000001">
    <property type="protein sequence ID" value="GCD32822.1"/>
    <property type="molecule type" value="Genomic_DNA"/>
</dbReference>
<evidence type="ECO:0000259" key="14">
    <source>
        <dbReference type="PROSITE" id="PS50929"/>
    </source>
</evidence>
<evidence type="ECO:0000256" key="10">
    <source>
        <dbReference type="ARBA" id="ARBA00023455"/>
    </source>
</evidence>
<keyword evidence="9 12" id="KW-0472">Membrane</keyword>
<feature type="transmembrane region" description="Helical" evidence="12">
    <location>
        <begin position="88"/>
        <end position="108"/>
    </location>
</feature>
<evidence type="ECO:0000259" key="13">
    <source>
        <dbReference type="PROSITE" id="PS50893"/>
    </source>
</evidence>
<keyword evidence="8 12" id="KW-1133">Transmembrane helix</keyword>
<dbReference type="Pfam" id="PF00005">
    <property type="entry name" value="ABC_tran"/>
    <property type="match status" value="1"/>
</dbReference>
<dbReference type="InterPro" id="IPR039421">
    <property type="entry name" value="Type_1_exporter"/>
</dbReference>
<dbReference type="CDD" id="cd18551">
    <property type="entry name" value="ABC_6TM_LmrA_like"/>
    <property type="match status" value="1"/>
</dbReference>
<comment type="similarity">
    <text evidence="10">Belongs to the ABC transporter superfamily. Siderophore-Fe(3+) uptake transporter (SIUT) (TC 3.A.1.21) family.</text>
</comment>
<name>A0A7U9KQ80_9ACTN</name>
<dbReference type="InterPro" id="IPR027417">
    <property type="entry name" value="P-loop_NTPase"/>
</dbReference>
<accession>A0A7U9KQ80</accession>
<comment type="caution">
    <text evidence="15">The sequence shown here is derived from an EMBL/GenBank/DDBJ whole genome shotgun (WGS) entry which is preliminary data.</text>
</comment>
<keyword evidence="2" id="KW-0813">Transport</keyword>
<proteinExistence type="inferred from homology"/>
<evidence type="ECO:0000256" key="4">
    <source>
        <dbReference type="ARBA" id="ARBA00022519"/>
    </source>
</evidence>
<feature type="region of interest" description="Disordered" evidence="11">
    <location>
        <begin position="346"/>
        <end position="383"/>
    </location>
</feature>
<evidence type="ECO:0000256" key="9">
    <source>
        <dbReference type="ARBA" id="ARBA00023136"/>
    </source>
</evidence>
<feature type="transmembrane region" description="Helical" evidence="12">
    <location>
        <begin position="49"/>
        <end position="68"/>
    </location>
</feature>
<dbReference type="PANTHER" id="PTHR43394">
    <property type="entry name" value="ATP-DEPENDENT PERMEASE MDL1, MITOCHONDRIAL"/>
    <property type="match status" value="1"/>
</dbReference>
<evidence type="ECO:0000256" key="1">
    <source>
        <dbReference type="ARBA" id="ARBA00004429"/>
    </source>
</evidence>
<dbReference type="GO" id="GO:0015421">
    <property type="term" value="F:ABC-type oligopeptide transporter activity"/>
    <property type="evidence" value="ECO:0007669"/>
    <property type="project" value="TreeGrafter"/>
</dbReference>
<dbReference type="GeneID" id="95619609"/>
<evidence type="ECO:0000256" key="6">
    <source>
        <dbReference type="ARBA" id="ARBA00022741"/>
    </source>
</evidence>
<protein>
    <submittedName>
        <fullName evidence="15">ABC transporter ATP-binding protein</fullName>
    </submittedName>
</protein>
<keyword evidence="7 15" id="KW-0067">ATP-binding</keyword>
<dbReference type="InterPro" id="IPR017871">
    <property type="entry name" value="ABC_transporter-like_CS"/>
</dbReference>
<reference evidence="15 16" key="1">
    <citation type="submission" date="2018-11" db="EMBL/GenBank/DDBJ databases">
        <title>Whole genome sequence of Streptomyces chrestomyceticus NBRC 13444(T).</title>
        <authorList>
            <person name="Komaki H."/>
            <person name="Tamura T."/>
        </authorList>
    </citation>
    <scope>NUCLEOTIDE SEQUENCE [LARGE SCALE GENOMIC DNA]</scope>
    <source>
        <strain evidence="15 16">NBRC 13444</strain>
    </source>
</reference>
<dbReference type="Gene3D" id="1.20.1560.10">
    <property type="entry name" value="ABC transporter type 1, transmembrane domain"/>
    <property type="match status" value="1"/>
</dbReference>
<dbReference type="FunFam" id="3.40.50.300:FF:000221">
    <property type="entry name" value="Multidrug ABC transporter ATP-binding protein"/>
    <property type="match status" value="1"/>
</dbReference>
<keyword evidence="6" id="KW-0547">Nucleotide-binding</keyword>
<dbReference type="RefSeq" id="WP_174856359.1">
    <property type="nucleotide sequence ID" value="NZ_BHZC01000001.1"/>
</dbReference>
<dbReference type="PROSITE" id="PS00211">
    <property type="entry name" value="ABC_TRANSPORTER_1"/>
    <property type="match status" value="1"/>
</dbReference>
<keyword evidence="4" id="KW-0997">Cell inner membrane</keyword>
<dbReference type="SUPFAM" id="SSF52540">
    <property type="entry name" value="P-loop containing nucleoside triphosphate hydrolases"/>
    <property type="match status" value="1"/>
</dbReference>
<feature type="compositionally biased region" description="Low complexity" evidence="11">
    <location>
        <begin position="350"/>
        <end position="359"/>
    </location>
</feature>
<dbReference type="InterPro" id="IPR036640">
    <property type="entry name" value="ABC1_TM_sf"/>
</dbReference>
<evidence type="ECO:0000256" key="12">
    <source>
        <dbReference type="SAM" id="Phobius"/>
    </source>
</evidence>